<dbReference type="AlphaFoldDB" id="A0A9P0H1P7"/>
<dbReference type="GO" id="GO:0030672">
    <property type="term" value="C:synaptic vesicle membrane"/>
    <property type="evidence" value="ECO:0007669"/>
    <property type="project" value="TreeGrafter"/>
</dbReference>
<evidence type="ECO:0000256" key="2">
    <source>
        <dbReference type="ARBA" id="ARBA00022737"/>
    </source>
</evidence>
<keyword evidence="2" id="KW-0677">Repeat</keyword>
<keyword evidence="8" id="KW-1185">Reference proteome</keyword>
<feature type="compositionally biased region" description="Acidic residues" evidence="4">
    <location>
        <begin position="84"/>
        <end position="100"/>
    </location>
</feature>
<evidence type="ECO:0000256" key="4">
    <source>
        <dbReference type="SAM" id="MobiDB-lite"/>
    </source>
</evidence>
<feature type="domain" description="Multiple C2" evidence="6">
    <location>
        <begin position="93"/>
        <end position="201"/>
    </location>
</feature>
<dbReference type="GO" id="GO:0046928">
    <property type="term" value="P:regulation of neurotransmitter secretion"/>
    <property type="evidence" value="ECO:0007669"/>
    <property type="project" value="TreeGrafter"/>
</dbReference>
<organism evidence="7 8">
    <name type="scientific">Nezara viridula</name>
    <name type="common">Southern green stink bug</name>
    <name type="synonym">Cimex viridulus</name>
    <dbReference type="NCBI Taxonomy" id="85310"/>
    <lineage>
        <taxon>Eukaryota</taxon>
        <taxon>Metazoa</taxon>
        <taxon>Ecdysozoa</taxon>
        <taxon>Arthropoda</taxon>
        <taxon>Hexapoda</taxon>
        <taxon>Insecta</taxon>
        <taxon>Pterygota</taxon>
        <taxon>Neoptera</taxon>
        <taxon>Paraneoptera</taxon>
        <taxon>Hemiptera</taxon>
        <taxon>Heteroptera</taxon>
        <taxon>Panheteroptera</taxon>
        <taxon>Pentatomomorpha</taxon>
        <taxon>Pentatomoidea</taxon>
        <taxon>Pentatomidae</taxon>
        <taxon>Pentatominae</taxon>
        <taxon>Nezara</taxon>
    </lineage>
</organism>
<dbReference type="Pfam" id="PF08372">
    <property type="entry name" value="PRT_C"/>
    <property type="match status" value="1"/>
</dbReference>
<evidence type="ECO:0000256" key="1">
    <source>
        <dbReference type="ARBA" id="ARBA00022723"/>
    </source>
</evidence>
<dbReference type="Proteomes" id="UP001152798">
    <property type="component" value="Chromosome 2"/>
</dbReference>
<accession>A0A9P0H1P7</accession>
<keyword evidence="5" id="KW-1133">Transmembrane helix</keyword>
<keyword evidence="5" id="KW-0472">Membrane</keyword>
<sequence>MCVVKIILLNVNKNSYQSCLVKILLFIYRSCFEWDSTIQSTVAFVVFVLLCYYFQPFMIPVALLLIFLKCYIVRTVAGTWHNSEEDDEPYDDEEDEDDKDKEEKKSLKERLQAIQEVTQTVQNSIGYIASLGESITNTFNFTVPFLSYLALVLTIVGVFVLYWIPVRYLILIWGVNKFARKLIRPHCIPNNEVLDLLSRVPDNEQLISYRELRTQPTSDTERRRETRRKKML</sequence>
<evidence type="ECO:0000256" key="5">
    <source>
        <dbReference type="SAM" id="Phobius"/>
    </source>
</evidence>
<evidence type="ECO:0000259" key="6">
    <source>
        <dbReference type="Pfam" id="PF08372"/>
    </source>
</evidence>
<feature type="region of interest" description="Disordered" evidence="4">
    <location>
        <begin position="83"/>
        <end position="102"/>
    </location>
</feature>
<dbReference type="InterPro" id="IPR013583">
    <property type="entry name" value="MCTP_C"/>
</dbReference>
<evidence type="ECO:0000313" key="8">
    <source>
        <dbReference type="Proteomes" id="UP001152798"/>
    </source>
</evidence>
<dbReference type="GO" id="GO:0005509">
    <property type="term" value="F:calcium ion binding"/>
    <property type="evidence" value="ECO:0007669"/>
    <property type="project" value="TreeGrafter"/>
</dbReference>
<dbReference type="PANTHER" id="PTHR45911">
    <property type="entry name" value="C2 DOMAIN-CONTAINING PROTEIN"/>
    <property type="match status" value="1"/>
</dbReference>
<dbReference type="PANTHER" id="PTHR45911:SF4">
    <property type="entry name" value="MULTIPLE C2 AND TRANSMEMBRANE DOMAIN-CONTAINING PROTEIN"/>
    <property type="match status" value="1"/>
</dbReference>
<name>A0A9P0H1P7_NEZVI</name>
<evidence type="ECO:0000256" key="3">
    <source>
        <dbReference type="ARBA" id="ARBA00022837"/>
    </source>
</evidence>
<feature type="transmembrane region" description="Helical" evidence="5">
    <location>
        <begin position="145"/>
        <end position="164"/>
    </location>
</feature>
<protein>
    <recommendedName>
        <fullName evidence="6">Multiple C2 domain-containing protein</fullName>
    </recommendedName>
</protein>
<dbReference type="EMBL" id="OV725078">
    <property type="protein sequence ID" value="CAH1394093.1"/>
    <property type="molecule type" value="Genomic_DNA"/>
</dbReference>
<keyword evidence="5" id="KW-0812">Transmembrane</keyword>
<reference evidence="7" key="1">
    <citation type="submission" date="2022-01" db="EMBL/GenBank/DDBJ databases">
        <authorList>
            <person name="King R."/>
        </authorList>
    </citation>
    <scope>NUCLEOTIDE SEQUENCE</scope>
</reference>
<evidence type="ECO:0000313" key="7">
    <source>
        <dbReference type="EMBL" id="CAH1394093.1"/>
    </source>
</evidence>
<keyword evidence="3" id="KW-0106">Calcium</keyword>
<proteinExistence type="predicted"/>
<keyword evidence="1" id="KW-0479">Metal-binding</keyword>
<gene>
    <name evidence="7" type="ORF">NEZAVI_LOCUS4646</name>
</gene>
<dbReference type="OrthoDB" id="6607615at2759"/>